<dbReference type="PANTHER" id="PTHR30273">
    <property type="entry name" value="PERIPLASMIC SIGNAL SENSOR AND SIGMA FACTOR ACTIVATOR FECR-RELATED"/>
    <property type="match status" value="1"/>
</dbReference>
<proteinExistence type="predicted"/>
<dbReference type="InterPro" id="IPR032623">
    <property type="entry name" value="FecR_N"/>
</dbReference>
<dbReference type="Pfam" id="PF04773">
    <property type="entry name" value="FecR"/>
    <property type="match status" value="1"/>
</dbReference>
<accession>A0ABU3VZ21</accession>
<gene>
    <name evidence="4" type="ORF">RYS15_12640</name>
</gene>
<dbReference type="Proteomes" id="UP001269819">
    <property type="component" value="Unassembled WGS sequence"/>
</dbReference>
<keyword evidence="1" id="KW-1133">Transmembrane helix</keyword>
<organism evidence="4 5">
    <name type="scientific">Marinobacter xestospongiae</name>
    <dbReference type="NCBI Taxonomy" id="994319"/>
    <lineage>
        <taxon>Bacteria</taxon>
        <taxon>Pseudomonadati</taxon>
        <taxon>Pseudomonadota</taxon>
        <taxon>Gammaproteobacteria</taxon>
        <taxon>Pseudomonadales</taxon>
        <taxon>Marinobacteraceae</taxon>
        <taxon>Marinobacter</taxon>
    </lineage>
</organism>
<dbReference type="PANTHER" id="PTHR30273:SF2">
    <property type="entry name" value="PROTEIN FECR"/>
    <property type="match status" value="1"/>
</dbReference>
<evidence type="ECO:0000256" key="1">
    <source>
        <dbReference type="SAM" id="Phobius"/>
    </source>
</evidence>
<comment type="caution">
    <text evidence="4">The sequence shown here is derived from an EMBL/GenBank/DDBJ whole genome shotgun (WGS) entry which is preliminary data.</text>
</comment>
<name>A0ABU3VZ21_9GAMM</name>
<sequence length="330" mass="36288">MSRKSRRSEGTQRLPESELRSQALEWQVILWSGEVSVEEQADFERWLATGPAQRQAWQRVQQVSQAFETVPEQLAGRVLRAPSADLGRRKLLLGLAAFGGAGLLGYGTTRTRAWRMATADYRTGTGERRTMTLPDGTALTLNTDTALDLFYTPSCRHLRLYRGEILVTTAMDPSPTPRPFSVGTYAGVVRPVGTRFSVRRLPGDGTGTRVQVFDGAVDLAPRWGTAMRLEAGQQADFQRRAVSVPAPVAATEAAWTQGRLVAEQQRLGDFIRNLDRYRPGRLRCDPAVADLVVSGVFPLDDTDAILQALAQALPVSVQSITDYWVTVTAS</sequence>
<dbReference type="Pfam" id="PF16220">
    <property type="entry name" value="DUF4880"/>
    <property type="match status" value="1"/>
</dbReference>
<evidence type="ECO:0000259" key="3">
    <source>
        <dbReference type="Pfam" id="PF16220"/>
    </source>
</evidence>
<keyword evidence="1" id="KW-0472">Membrane</keyword>
<evidence type="ECO:0000259" key="2">
    <source>
        <dbReference type="Pfam" id="PF04773"/>
    </source>
</evidence>
<dbReference type="InterPro" id="IPR006860">
    <property type="entry name" value="FecR"/>
</dbReference>
<feature type="transmembrane region" description="Helical" evidence="1">
    <location>
        <begin position="91"/>
        <end position="108"/>
    </location>
</feature>
<dbReference type="EMBL" id="JAWIIJ010000008">
    <property type="protein sequence ID" value="MDV2079533.1"/>
    <property type="molecule type" value="Genomic_DNA"/>
</dbReference>
<reference evidence="4 5" key="1">
    <citation type="submission" date="2023-10" db="EMBL/GenBank/DDBJ databases">
        <title>Characteristics and mechanism of a salt-tolerant marine origin heterotrophic nitrifying- aerobic denitrifying bacteria Marinobacter xestospongiae HN1.</title>
        <authorList>
            <person name="Qi R."/>
        </authorList>
    </citation>
    <scope>NUCLEOTIDE SEQUENCE [LARGE SCALE GENOMIC DNA]</scope>
    <source>
        <strain evidence="4 5">HN1</strain>
    </source>
</reference>
<protein>
    <submittedName>
        <fullName evidence="4">FecR domain-containing protein</fullName>
    </submittedName>
</protein>
<evidence type="ECO:0000313" key="4">
    <source>
        <dbReference type="EMBL" id="MDV2079533.1"/>
    </source>
</evidence>
<dbReference type="InterPro" id="IPR012373">
    <property type="entry name" value="Ferrdict_sens_TM"/>
</dbReference>
<dbReference type="RefSeq" id="WP_316974070.1">
    <property type="nucleotide sequence ID" value="NZ_JAWIIJ010000008.1"/>
</dbReference>
<evidence type="ECO:0000313" key="5">
    <source>
        <dbReference type="Proteomes" id="UP001269819"/>
    </source>
</evidence>
<feature type="domain" description="FecR protein" evidence="2">
    <location>
        <begin position="120"/>
        <end position="217"/>
    </location>
</feature>
<feature type="domain" description="FecR N-terminal" evidence="3">
    <location>
        <begin position="22"/>
        <end position="63"/>
    </location>
</feature>
<dbReference type="Gene3D" id="2.60.120.1440">
    <property type="match status" value="1"/>
</dbReference>
<keyword evidence="1" id="KW-0812">Transmembrane</keyword>
<dbReference type="PIRSF" id="PIRSF018266">
    <property type="entry name" value="FecR"/>
    <property type="match status" value="1"/>
</dbReference>
<keyword evidence="5" id="KW-1185">Reference proteome</keyword>